<evidence type="ECO:0000313" key="2">
    <source>
        <dbReference type="EMBL" id="KAJ8392196.1"/>
    </source>
</evidence>
<accession>A0AAD7S064</accession>
<dbReference type="Proteomes" id="UP001221898">
    <property type="component" value="Unassembled WGS sequence"/>
</dbReference>
<protein>
    <submittedName>
        <fullName evidence="2">Uncharacterized protein</fullName>
    </submittedName>
</protein>
<dbReference type="AlphaFoldDB" id="A0AAD7S064"/>
<reference evidence="2" key="1">
    <citation type="journal article" date="2023" name="Science">
        <title>Genome structures resolve the early diversification of teleost fishes.</title>
        <authorList>
            <person name="Parey E."/>
            <person name="Louis A."/>
            <person name="Montfort J."/>
            <person name="Bouchez O."/>
            <person name="Roques C."/>
            <person name="Iampietro C."/>
            <person name="Lluch J."/>
            <person name="Castinel A."/>
            <person name="Donnadieu C."/>
            <person name="Desvignes T."/>
            <person name="Floi Bucao C."/>
            <person name="Jouanno E."/>
            <person name="Wen M."/>
            <person name="Mejri S."/>
            <person name="Dirks R."/>
            <person name="Jansen H."/>
            <person name="Henkel C."/>
            <person name="Chen W.J."/>
            <person name="Zahm M."/>
            <person name="Cabau C."/>
            <person name="Klopp C."/>
            <person name="Thompson A.W."/>
            <person name="Robinson-Rechavi M."/>
            <person name="Braasch I."/>
            <person name="Lecointre G."/>
            <person name="Bobe J."/>
            <person name="Postlethwait J.H."/>
            <person name="Berthelot C."/>
            <person name="Roest Crollius H."/>
            <person name="Guiguen Y."/>
        </authorList>
    </citation>
    <scope>NUCLEOTIDE SEQUENCE</scope>
    <source>
        <strain evidence="2">NC1722</strain>
    </source>
</reference>
<evidence type="ECO:0000256" key="1">
    <source>
        <dbReference type="SAM" id="MobiDB-lite"/>
    </source>
</evidence>
<feature type="compositionally biased region" description="Low complexity" evidence="1">
    <location>
        <begin position="89"/>
        <end position="98"/>
    </location>
</feature>
<gene>
    <name evidence="2" type="ORF">AAFF_G00077640</name>
</gene>
<comment type="caution">
    <text evidence="2">The sequence shown here is derived from an EMBL/GenBank/DDBJ whole genome shotgun (WGS) entry which is preliminary data.</text>
</comment>
<organism evidence="2 3">
    <name type="scientific">Aldrovandia affinis</name>
    <dbReference type="NCBI Taxonomy" id="143900"/>
    <lineage>
        <taxon>Eukaryota</taxon>
        <taxon>Metazoa</taxon>
        <taxon>Chordata</taxon>
        <taxon>Craniata</taxon>
        <taxon>Vertebrata</taxon>
        <taxon>Euteleostomi</taxon>
        <taxon>Actinopterygii</taxon>
        <taxon>Neopterygii</taxon>
        <taxon>Teleostei</taxon>
        <taxon>Notacanthiformes</taxon>
        <taxon>Halosauridae</taxon>
        <taxon>Aldrovandia</taxon>
    </lineage>
</organism>
<sequence length="172" mass="17973">MGHRNSHAASGAPTLLRGTAVSPTEPPALAAAGEGSSAPQRPRPSPAPAASLCLPATGQRDRRWNTLRARTPADPHLKGLHWPPCLSDPPSSHTHTPPILHDPTPNHQGLLYPHGTSPNLGPLYPKYNSPHIPTALLPNPQGPPSSSSSSSQDSPAHKPQEEFGLGEDSGQS</sequence>
<name>A0AAD7S064_9TELE</name>
<evidence type="ECO:0000313" key="3">
    <source>
        <dbReference type="Proteomes" id="UP001221898"/>
    </source>
</evidence>
<feature type="region of interest" description="Disordered" evidence="1">
    <location>
        <begin position="1"/>
        <end position="172"/>
    </location>
</feature>
<dbReference type="EMBL" id="JAINUG010000148">
    <property type="protein sequence ID" value="KAJ8392196.1"/>
    <property type="molecule type" value="Genomic_DNA"/>
</dbReference>
<feature type="compositionally biased region" description="Low complexity" evidence="1">
    <location>
        <begin position="144"/>
        <end position="154"/>
    </location>
</feature>
<proteinExistence type="predicted"/>
<keyword evidence="3" id="KW-1185">Reference proteome</keyword>